<dbReference type="EMBL" id="JBANRG010000036">
    <property type="protein sequence ID" value="KAK7449169.1"/>
    <property type="molecule type" value="Genomic_DNA"/>
</dbReference>
<dbReference type="Gene3D" id="3.30.160.60">
    <property type="entry name" value="Classic Zinc Finger"/>
    <property type="match status" value="2"/>
</dbReference>
<evidence type="ECO:0000256" key="1">
    <source>
        <dbReference type="ARBA" id="ARBA00004123"/>
    </source>
</evidence>
<evidence type="ECO:0000256" key="2">
    <source>
        <dbReference type="ARBA" id="ARBA00022723"/>
    </source>
</evidence>
<organism evidence="10 11">
    <name type="scientific">Marasmiellus scandens</name>
    <dbReference type="NCBI Taxonomy" id="2682957"/>
    <lineage>
        <taxon>Eukaryota</taxon>
        <taxon>Fungi</taxon>
        <taxon>Dikarya</taxon>
        <taxon>Basidiomycota</taxon>
        <taxon>Agaricomycotina</taxon>
        <taxon>Agaricomycetes</taxon>
        <taxon>Agaricomycetidae</taxon>
        <taxon>Agaricales</taxon>
        <taxon>Marasmiineae</taxon>
        <taxon>Omphalotaceae</taxon>
        <taxon>Marasmiellus</taxon>
    </lineage>
</organism>
<dbReference type="PANTHER" id="PTHR46179">
    <property type="entry name" value="ZINC FINGER PROTEIN"/>
    <property type="match status" value="1"/>
</dbReference>
<sequence>MLTVAAVSGLSIVVRSRDPHFSLNNIMFVTEYDGQNTSPTTNSLNVSISKEQDTCGQLIRISFSDLSLSTSRANHLNCLQPSDYSSPPQPLQGLQGNGTDTVFYSGYPSPSSSLADASSLSQNTVGLGSIDSVSVDASFDAVFPDPTHIFHDPPHPIDYQIQTKPSRFSSSSPPPLSQTELFDIPTTSGESSMTSLAHSFSHATLTSDPNCLNGGVQYEAPLQTSSGQFSDPMSRISLDSISYVDPFVDATPNSSASDILSTSMPNSNFVTDDFVTKETQQPSSADPNRTLTCRFPGCTKSFARKYHRQIHESSHKPKLRLPLACRQPDCTAQFGRPHDRMRHEVAKHGVRPQHICEDCGKFFSTQAKLNIHKCDRLPTQRHRYTGLKSRRRA</sequence>
<evidence type="ECO:0000256" key="8">
    <source>
        <dbReference type="PROSITE-ProRule" id="PRU00042"/>
    </source>
</evidence>
<dbReference type="Proteomes" id="UP001498398">
    <property type="component" value="Unassembled WGS sequence"/>
</dbReference>
<evidence type="ECO:0000256" key="3">
    <source>
        <dbReference type="ARBA" id="ARBA00022771"/>
    </source>
</evidence>
<keyword evidence="5" id="KW-0805">Transcription regulation</keyword>
<evidence type="ECO:0000256" key="6">
    <source>
        <dbReference type="ARBA" id="ARBA00023163"/>
    </source>
</evidence>
<keyword evidence="11" id="KW-1185">Reference proteome</keyword>
<evidence type="ECO:0000313" key="10">
    <source>
        <dbReference type="EMBL" id="KAK7449169.1"/>
    </source>
</evidence>
<evidence type="ECO:0000259" key="9">
    <source>
        <dbReference type="PROSITE" id="PS50157"/>
    </source>
</evidence>
<comment type="subcellular location">
    <subcellularLocation>
        <location evidence="1">Nucleus</location>
    </subcellularLocation>
</comment>
<name>A0ABR1J355_9AGAR</name>
<feature type="domain" description="C2H2-type" evidence="9">
    <location>
        <begin position="354"/>
        <end position="373"/>
    </location>
</feature>
<dbReference type="InterPro" id="IPR013087">
    <property type="entry name" value="Znf_C2H2_type"/>
</dbReference>
<proteinExistence type="predicted"/>
<keyword evidence="2" id="KW-0479">Metal-binding</keyword>
<evidence type="ECO:0000313" key="11">
    <source>
        <dbReference type="Proteomes" id="UP001498398"/>
    </source>
</evidence>
<gene>
    <name evidence="10" type="ORF">VKT23_013319</name>
</gene>
<keyword evidence="7" id="KW-0539">Nucleus</keyword>
<dbReference type="PROSITE" id="PS50157">
    <property type="entry name" value="ZINC_FINGER_C2H2_2"/>
    <property type="match status" value="1"/>
</dbReference>
<dbReference type="InterPro" id="IPR051061">
    <property type="entry name" value="Zinc_finger_trans_reg"/>
</dbReference>
<evidence type="ECO:0000256" key="5">
    <source>
        <dbReference type="ARBA" id="ARBA00023015"/>
    </source>
</evidence>
<evidence type="ECO:0000256" key="7">
    <source>
        <dbReference type="ARBA" id="ARBA00023242"/>
    </source>
</evidence>
<reference evidence="10 11" key="1">
    <citation type="submission" date="2024-01" db="EMBL/GenBank/DDBJ databases">
        <title>A draft genome for the cacao thread blight pathogen Marasmiellus scandens.</title>
        <authorList>
            <person name="Baruah I.K."/>
            <person name="Leung J."/>
            <person name="Bukari Y."/>
            <person name="Amoako-Attah I."/>
            <person name="Meinhardt L.W."/>
            <person name="Bailey B.A."/>
            <person name="Cohen S.P."/>
        </authorList>
    </citation>
    <scope>NUCLEOTIDE SEQUENCE [LARGE SCALE GENOMIC DNA]</scope>
    <source>
        <strain evidence="10 11">GH-19</strain>
    </source>
</reference>
<accession>A0ABR1J355</accession>
<evidence type="ECO:0000256" key="4">
    <source>
        <dbReference type="ARBA" id="ARBA00022833"/>
    </source>
</evidence>
<comment type="caution">
    <text evidence="10">The sequence shown here is derived from an EMBL/GenBank/DDBJ whole genome shotgun (WGS) entry which is preliminary data.</text>
</comment>
<keyword evidence="3 8" id="KW-0863">Zinc-finger</keyword>
<dbReference type="SMART" id="SM00355">
    <property type="entry name" value="ZnF_C2H2"/>
    <property type="match status" value="3"/>
</dbReference>
<dbReference type="PANTHER" id="PTHR46179:SF13">
    <property type="entry name" value="C2H2-TYPE DOMAIN-CONTAINING PROTEIN"/>
    <property type="match status" value="1"/>
</dbReference>
<keyword evidence="4" id="KW-0862">Zinc</keyword>
<protein>
    <recommendedName>
        <fullName evidence="9">C2H2-type domain-containing protein</fullName>
    </recommendedName>
</protein>
<keyword evidence="6" id="KW-0804">Transcription</keyword>
<dbReference type="PROSITE" id="PS00028">
    <property type="entry name" value="ZINC_FINGER_C2H2_1"/>
    <property type="match status" value="1"/>
</dbReference>